<feature type="region of interest" description="Disordered" evidence="1">
    <location>
        <begin position="98"/>
        <end position="134"/>
    </location>
</feature>
<dbReference type="AlphaFoldDB" id="A0A0U0ZJ38"/>
<dbReference type="Proteomes" id="UP000284557">
    <property type="component" value="Unassembled WGS sequence"/>
</dbReference>
<evidence type="ECO:0000313" key="2">
    <source>
        <dbReference type="EMBL" id="CPT56952.1"/>
    </source>
</evidence>
<evidence type="ECO:0000313" key="5">
    <source>
        <dbReference type="Proteomes" id="UP000038487"/>
    </source>
</evidence>
<dbReference type="EMBL" id="QXBN01000016">
    <property type="protein sequence ID" value="RIT34882.1"/>
    <property type="molecule type" value="Genomic_DNA"/>
</dbReference>
<accession>A0A0U0ZJ38</accession>
<organism evidence="3 6">
    <name type="scientific">Mycobacteroides abscessus</name>
    <dbReference type="NCBI Taxonomy" id="36809"/>
    <lineage>
        <taxon>Bacteria</taxon>
        <taxon>Bacillati</taxon>
        <taxon>Actinomycetota</taxon>
        <taxon>Actinomycetes</taxon>
        <taxon>Mycobacteriales</taxon>
        <taxon>Mycobacteriaceae</taxon>
        <taxon>Mycobacteroides</taxon>
    </lineage>
</organism>
<sequence length="403" mass="43364">MGEKFSVDIEKLAGFGGGVEDLAGYLGKVQGLVDGEAGPKDGWEGLMSQLKGPFESTKTKTSQRYDQRQVAMYMTGNELISLANTYKEQENKTGDRIRAAASPLPGHDSRRDGDATTTAAHLSTGDTPDLTPPKHEEADVVSIVRDKAAWVADADEAIQKVSGWSPINDTFEKLVGNWAELTRIGNVYEKAGKGMEGAGKSLGSMSDQSKSHWDGKSAQAFDEYAKKLSKALEAEAPLTKVIKDCLDVLVEQIKKLVKTIVDMVVEKLKEEVQIDNWKDALKVLAKKIPIAGTAWQIERLAAILIEVFQEAQKLVDQVQKAVDLVKSVIEFFQDPAEYLKSKGQDALNKAVDGALDKAGAKTDATKQLVKDLPAAVLAAPDYQAAPGAGYSGGTGGAPWEDGK</sequence>
<feature type="compositionally biased region" description="Polar residues" evidence="1">
    <location>
        <begin position="115"/>
        <end position="126"/>
    </location>
</feature>
<reference evidence="3 6" key="1">
    <citation type="submission" date="2015-03" db="EMBL/GenBank/DDBJ databases">
        <authorList>
            <person name="Murphy D."/>
        </authorList>
    </citation>
    <scope>NUCLEOTIDE SEQUENCE [LARGE SCALE GENOMIC DNA]</scope>
    <source>
        <strain evidence="3 6">PAP088</strain>
    </source>
</reference>
<reference evidence="4 7" key="3">
    <citation type="submission" date="2018-08" db="EMBL/GenBank/DDBJ databases">
        <title>Linezolid Resistance in Mycobacterium abscessus: MIC Distribution and Comprehensive Investigation of Resistance Mechanisms.</title>
        <authorList>
            <person name="Ye M."/>
            <person name="Xu L."/>
            <person name="Zou Y."/>
            <person name="Li B."/>
            <person name="Guo Q."/>
            <person name="Zhang Y."/>
            <person name="Zhan M."/>
            <person name="Xu B."/>
            <person name="Yu F."/>
            <person name="Zhang Z."/>
            <person name="Chu H."/>
        </authorList>
    </citation>
    <scope>NUCLEOTIDE SEQUENCE [LARGE SCALE GENOMIC DNA]</scope>
    <source>
        <strain evidence="4 7">G143</strain>
    </source>
</reference>
<reference evidence="2 5" key="2">
    <citation type="submission" date="2015-03" db="EMBL/GenBank/DDBJ databases">
        <authorList>
            <consortium name="Pathogen Informatics"/>
            <person name="Murphy D."/>
        </authorList>
    </citation>
    <scope>NUCLEOTIDE SEQUENCE [LARGE SCALE GENOMIC DNA]</scope>
    <source>
        <strain evidence="2 5">PAP036</strain>
    </source>
</reference>
<dbReference type="RefSeq" id="WP_005082842.1">
    <property type="nucleotide sequence ID" value="NZ_CP014957.1"/>
</dbReference>
<proteinExistence type="predicted"/>
<dbReference type="Proteomes" id="UP000038487">
    <property type="component" value="Unassembled WGS sequence"/>
</dbReference>
<evidence type="ECO:0000256" key="1">
    <source>
        <dbReference type="SAM" id="MobiDB-lite"/>
    </source>
</evidence>
<dbReference type="EMBL" id="CSWP01000003">
    <property type="protein sequence ID" value="CPV45117.1"/>
    <property type="molecule type" value="Genomic_DNA"/>
</dbReference>
<feature type="region of interest" description="Disordered" evidence="1">
    <location>
        <begin position="383"/>
        <end position="403"/>
    </location>
</feature>
<evidence type="ECO:0000313" key="4">
    <source>
        <dbReference type="EMBL" id="RIT34882.1"/>
    </source>
</evidence>
<evidence type="ECO:0000313" key="7">
    <source>
        <dbReference type="Proteomes" id="UP000284557"/>
    </source>
</evidence>
<dbReference type="Proteomes" id="UP000045782">
    <property type="component" value="Unassembled WGS sequence"/>
</dbReference>
<name>A0A0U0ZJ38_9MYCO</name>
<evidence type="ECO:0008006" key="8">
    <source>
        <dbReference type="Google" id="ProtNLM"/>
    </source>
</evidence>
<dbReference type="EMBL" id="CSUW01000011">
    <property type="protein sequence ID" value="CPT56952.1"/>
    <property type="molecule type" value="Genomic_DNA"/>
</dbReference>
<protein>
    <recommendedName>
        <fullName evidence="8">WXG100 family type VII secretion target</fullName>
    </recommendedName>
</protein>
<gene>
    <name evidence="4" type="ORF">D2E76_19935</name>
    <name evidence="2" type="ORF">ERS075527_04236</name>
    <name evidence="3" type="ORF">ERS075579_01606</name>
</gene>
<evidence type="ECO:0000313" key="6">
    <source>
        <dbReference type="Proteomes" id="UP000045782"/>
    </source>
</evidence>
<evidence type="ECO:0000313" key="3">
    <source>
        <dbReference type="EMBL" id="CPV45117.1"/>
    </source>
</evidence>